<comment type="caution">
    <text evidence="2">The sequence shown here is derived from an EMBL/GenBank/DDBJ whole genome shotgun (WGS) entry which is preliminary data.</text>
</comment>
<evidence type="ECO:0000256" key="1">
    <source>
        <dbReference type="SAM" id="Phobius"/>
    </source>
</evidence>
<evidence type="ECO:0000313" key="2">
    <source>
        <dbReference type="EMBL" id="RJG25808.1"/>
    </source>
</evidence>
<evidence type="ECO:0008006" key="4">
    <source>
        <dbReference type="Google" id="ProtNLM"/>
    </source>
</evidence>
<proteinExistence type="predicted"/>
<keyword evidence="1" id="KW-0812">Transmembrane</keyword>
<evidence type="ECO:0000313" key="3">
    <source>
        <dbReference type="Proteomes" id="UP000284006"/>
    </source>
</evidence>
<dbReference type="Proteomes" id="UP000284006">
    <property type="component" value="Unassembled WGS sequence"/>
</dbReference>
<feature type="transmembrane region" description="Helical" evidence="1">
    <location>
        <begin position="159"/>
        <end position="175"/>
    </location>
</feature>
<dbReference type="RefSeq" id="WP_119809339.1">
    <property type="nucleotide sequence ID" value="NZ_QYUP01000021.1"/>
</dbReference>
<keyword evidence="1" id="KW-0472">Membrane</keyword>
<gene>
    <name evidence="2" type="ORF">D3872_02590</name>
</gene>
<protein>
    <recommendedName>
        <fullName evidence="4">M50 family peptidase</fullName>
    </recommendedName>
</protein>
<feature type="transmembrane region" description="Helical" evidence="1">
    <location>
        <begin position="44"/>
        <end position="66"/>
    </location>
</feature>
<feature type="transmembrane region" description="Helical" evidence="1">
    <location>
        <begin position="97"/>
        <end position="119"/>
    </location>
</feature>
<keyword evidence="3" id="KW-1185">Reference proteome</keyword>
<keyword evidence="1" id="KW-1133">Transmembrane helix</keyword>
<organism evidence="2 3">
    <name type="scientific">Massilia cavernae</name>
    <dbReference type="NCBI Taxonomy" id="2320864"/>
    <lineage>
        <taxon>Bacteria</taxon>
        <taxon>Pseudomonadati</taxon>
        <taxon>Pseudomonadota</taxon>
        <taxon>Betaproteobacteria</taxon>
        <taxon>Burkholderiales</taxon>
        <taxon>Oxalobacteraceae</taxon>
        <taxon>Telluria group</taxon>
        <taxon>Massilia</taxon>
    </lineage>
</organism>
<dbReference type="OrthoDB" id="8774202at2"/>
<sequence>MTLSGTCRAIAPEFLCGHGDLLLYLLPSAALALVIRILARSHPFFFLFTVLGTICHELAHFAVGLVTGARPASFTVIPRRVGAHWELGSVMLTRVRWYNAAPAALAPMLVILLPFAVAAWRTTPGWSFQPVDLAIAFALAPQFLSFWPSSGDWRIAARSWPYLIIIAALAYLLTLK</sequence>
<dbReference type="EMBL" id="QYUP01000021">
    <property type="protein sequence ID" value="RJG25808.1"/>
    <property type="molecule type" value="Genomic_DNA"/>
</dbReference>
<reference evidence="2 3" key="1">
    <citation type="submission" date="2018-09" db="EMBL/GenBank/DDBJ databases">
        <authorList>
            <person name="Zhu H."/>
        </authorList>
    </citation>
    <scope>NUCLEOTIDE SEQUENCE [LARGE SCALE GENOMIC DNA]</scope>
    <source>
        <strain evidence="2 3">K1S02-61</strain>
    </source>
</reference>
<feature type="transmembrane region" description="Helical" evidence="1">
    <location>
        <begin position="21"/>
        <end position="39"/>
    </location>
</feature>
<accession>A0A418Y7F4</accession>
<name>A0A418Y7F4_9BURK</name>
<dbReference type="AlphaFoldDB" id="A0A418Y7F4"/>